<evidence type="ECO:0000313" key="4">
    <source>
        <dbReference type="Proteomes" id="UP000190787"/>
    </source>
</evidence>
<feature type="compositionally biased region" description="Basic residues" evidence="1">
    <location>
        <begin position="105"/>
        <end position="114"/>
    </location>
</feature>
<dbReference type="InterPro" id="IPR001387">
    <property type="entry name" value="Cro/C1-type_HTH"/>
</dbReference>
<dbReference type="SMART" id="SM00530">
    <property type="entry name" value="HTH_XRE"/>
    <property type="match status" value="1"/>
</dbReference>
<dbReference type="SUPFAM" id="SSF47413">
    <property type="entry name" value="lambda repressor-like DNA-binding domains"/>
    <property type="match status" value="1"/>
</dbReference>
<dbReference type="InterPro" id="IPR010982">
    <property type="entry name" value="Lambda_DNA-bd_dom_sf"/>
</dbReference>
<organism evidence="3 4">
    <name type="scientific">Thioclava sediminum</name>
    <dbReference type="NCBI Taxonomy" id="1915319"/>
    <lineage>
        <taxon>Bacteria</taxon>
        <taxon>Pseudomonadati</taxon>
        <taxon>Pseudomonadota</taxon>
        <taxon>Alphaproteobacteria</taxon>
        <taxon>Rhodobacterales</taxon>
        <taxon>Paracoccaceae</taxon>
        <taxon>Thioclava</taxon>
    </lineage>
</organism>
<evidence type="ECO:0000256" key="1">
    <source>
        <dbReference type="SAM" id="MobiDB-lite"/>
    </source>
</evidence>
<accession>A0ABX3MVI0</accession>
<dbReference type="CDD" id="cd00093">
    <property type="entry name" value="HTH_XRE"/>
    <property type="match status" value="1"/>
</dbReference>
<comment type="caution">
    <text evidence="3">The sequence shown here is derived from an EMBL/GenBank/DDBJ whole genome shotgun (WGS) entry which is preliminary data.</text>
</comment>
<keyword evidence="4" id="KW-1185">Reference proteome</keyword>
<feature type="domain" description="HTH cro/C1-type" evidence="2">
    <location>
        <begin position="33"/>
        <end position="83"/>
    </location>
</feature>
<dbReference type="Pfam" id="PF13560">
    <property type="entry name" value="HTH_31"/>
    <property type="match status" value="1"/>
</dbReference>
<feature type="region of interest" description="Disordered" evidence="1">
    <location>
        <begin position="105"/>
        <end position="136"/>
    </location>
</feature>
<reference evidence="3 4" key="1">
    <citation type="submission" date="2016-11" db="EMBL/GenBank/DDBJ databases">
        <title>A multilocus sequence analysis scheme for characterization of bacteria in the genus Thioclava.</title>
        <authorList>
            <person name="Liu Y."/>
            <person name="Shao Z."/>
        </authorList>
    </citation>
    <scope>NUCLEOTIDE SEQUENCE [LARGE SCALE GENOMIC DNA]</scope>
    <source>
        <strain evidence="3 4">TAW-CT134</strain>
    </source>
</reference>
<protein>
    <recommendedName>
        <fullName evidence="2">HTH cro/C1-type domain-containing protein</fullName>
    </recommendedName>
</protein>
<sequence length="136" mass="14720">MTKERKVVRTKGSAVHPSVGRGLSKLGVDLGFARRARQISTTDMAARMGVSRSTLHRLETGDPGVSLNTLAMALSVLGLFDRLTDLVDPASDEIGLLMSRKALPRRIARRHAKRPPADAVENPATHGSNDDEPEGW</sequence>
<gene>
    <name evidence="3" type="ORF">BMI91_19530</name>
</gene>
<evidence type="ECO:0000259" key="2">
    <source>
        <dbReference type="PROSITE" id="PS50943"/>
    </source>
</evidence>
<dbReference type="Gene3D" id="1.10.260.40">
    <property type="entry name" value="lambda repressor-like DNA-binding domains"/>
    <property type="match status" value="1"/>
</dbReference>
<proteinExistence type="predicted"/>
<dbReference type="Proteomes" id="UP000190787">
    <property type="component" value="Unassembled WGS sequence"/>
</dbReference>
<dbReference type="PROSITE" id="PS50943">
    <property type="entry name" value="HTH_CROC1"/>
    <property type="match status" value="1"/>
</dbReference>
<evidence type="ECO:0000313" key="3">
    <source>
        <dbReference type="EMBL" id="OOY22475.1"/>
    </source>
</evidence>
<name>A0ABX3MVI0_9RHOB</name>
<dbReference type="RefSeq" id="WP_078606330.1">
    <property type="nucleotide sequence ID" value="NZ_MPZV01000006.1"/>
</dbReference>
<dbReference type="EMBL" id="MPZV01000006">
    <property type="protein sequence ID" value="OOY22475.1"/>
    <property type="molecule type" value="Genomic_DNA"/>
</dbReference>